<evidence type="ECO:0000313" key="2">
    <source>
        <dbReference type="Proteomes" id="UP000461162"/>
    </source>
</evidence>
<dbReference type="EMBL" id="WODC01000002">
    <property type="protein sequence ID" value="MUM76994.1"/>
    <property type="molecule type" value="Genomic_DNA"/>
</dbReference>
<name>A0A7K1KLP1_9BACT</name>
<accession>A0A7K1KLP1</accession>
<dbReference type="NCBIfam" id="NF041197">
    <property type="entry name" value="CxxC_Se_CxxC"/>
    <property type="match status" value="1"/>
</dbReference>
<dbReference type="Proteomes" id="UP000461162">
    <property type="component" value="Unassembled WGS sequence"/>
</dbReference>
<dbReference type="AlphaFoldDB" id="A0A7K1KLP1"/>
<evidence type="ECO:0000313" key="1">
    <source>
        <dbReference type="EMBL" id="MUM76994.1"/>
    </source>
</evidence>
<comment type="caution">
    <text evidence="1">The sequence shown here is derived from an EMBL/GenBank/DDBJ whole genome shotgun (WGS) entry which is preliminary data.</text>
</comment>
<organism evidence="1 2">
    <name type="scientific">Pseudodesulfovibrio alkaliphilus</name>
    <dbReference type="NCBI Taxonomy" id="2661613"/>
    <lineage>
        <taxon>Bacteria</taxon>
        <taxon>Pseudomonadati</taxon>
        <taxon>Thermodesulfobacteriota</taxon>
        <taxon>Desulfovibrionia</taxon>
        <taxon>Desulfovibrionales</taxon>
        <taxon>Desulfovibrionaceae</taxon>
    </lineage>
</organism>
<gene>
    <name evidence="1" type="ORF">GKC30_05030</name>
</gene>
<keyword evidence="2" id="KW-1185">Reference proteome</keyword>
<protein>
    <submittedName>
        <fullName evidence="1">Uncharacterized protein</fullName>
    </submittedName>
</protein>
<sequence>MFGRSNRMWQARGMVCEKCGLELQAHRGCLEVILRCPFCGAAYTLQRYAPEMDDDFEEEMGFVPMDRI</sequence>
<reference evidence="1 2" key="1">
    <citation type="submission" date="2019-11" db="EMBL/GenBank/DDBJ databases">
        <title>Pseudodesulfovibrio alkaliphilus, sp. nov., an alkaliphilic sulfate-reducing bacteria from mud volcano of Taman peninsula, Russia.</title>
        <authorList>
            <person name="Frolova A."/>
            <person name="Merkel A.Y."/>
            <person name="Slobodkin A.I."/>
        </authorList>
    </citation>
    <scope>NUCLEOTIDE SEQUENCE [LARGE SCALE GENOMIC DNA]</scope>
    <source>
        <strain evidence="1 2">F-1</strain>
    </source>
</reference>
<proteinExistence type="predicted"/>